<gene>
    <name evidence="2" type="ORF">PLICRDRAFT_72429</name>
</gene>
<name>A0A0C9SPM2_PLICR</name>
<dbReference type="HOGENOM" id="CLU_1682146_0_0_1"/>
<reference evidence="2 3" key="1">
    <citation type="submission" date="2014-06" db="EMBL/GenBank/DDBJ databases">
        <title>Evolutionary Origins and Diversification of the Mycorrhizal Mutualists.</title>
        <authorList>
            <consortium name="DOE Joint Genome Institute"/>
            <consortium name="Mycorrhizal Genomics Consortium"/>
            <person name="Kohler A."/>
            <person name="Kuo A."/>
            <person name="Nagy L.G."/>
            <person name="Floudas D."/>
            <person name="Copeland A."/>
            <person name="Barry K.W."/>
            <person name="Cichocki N."/>
            <person name="Veneault-Fourrey C."/>
            <person name="LaButti K."/>
            <person name="Lindquist E.A."/>
            <person name="Lipzen A."/>
            <person name="Lundell T."/>
            <person name="Morin E."/>
            <person name="Murat C."/>
            <person name="Riley R."/>
            <person name="Ohm R."/>
            <person name="Sun H."/>
            <person name="Tunlid A."/>
            <person name="Henrissat B."/>
            <person name="Grigoriev I.V."/>
            <person name="Hibbett D.S."/>
            <person name="Martin F."/>
        </authorList>
    </citation>
    <scope>NUCLEOTIDE SEQUENCE [LARGE SCALE GENOMIC DNA]</scope>
    <source>
        <strain evidence="2 3">FD-325 SS-3</strain>
    </source>
</reference>
<sequence length="157" mass="17309">HDGTATLESPPNHKCFDSTLSPVLQRRKAAFQNTAASPSSQPVFNISFPPDMLGFLRPAPAAAANPPPAVLPPAALPSPYQSPSKESLVLKSRLPGPLMSIEDFCLQYELEDQVLTKLLQNGYTSTRTLRHIRISELKEMDFKFGEIAELKEAVHVW</sequence>
<evidence type="ECO:0000313" key="3">
    <source>
        <dbReference type="Proteomes" id="UP000053263"/>
    </source>
</evidence>
<feature type="compositionally biased region" description="Pro residues" evidence="1">
    <location>
        <begin position="65"/>
        <end position="76"/>
    </location>
</feature>
<evidence type="ECO:0000256" key="1">
    <source>
        <dbReference type="SAM" id="MobiDB-lite"/>
    </source>
</evidence>
<keyword evidence="3" id="KW-1185">Reference proteome</keyword>
<protein>
    <submittedName>
        <fullName evidence="2">Uncharacterized protein</fullName>
    </submittedName>
</protein>
<evidence type="ECO:0000313" key="2">
    <source>
        <dbReference type="EMBL" id="KII82767.1"/>
    </source>
</evidence>
<feature type="region of interest" description="Disordered" evidence="1">
    <location>
        <begin position="63"/>
        <end position="83"/>
    </location>
</feature>
<dbReference type="AlphaFoldDB" id="A0A0C9SPM2"/>
<accession>A0A0C9SPM2</accession>
<proteinExistence type="predicted"/>
<organism evidence="2 3">
    <name type="scientific">Plicaturopsis crispa FD-325 SS-3</name>
    <dbReference type="NCBI Taxonomy" id="944288"/>
    <lineage>
        <taxon>Eukaryota</taxon>
        <taxon>Fungi</taxon>
        <taxon>Dikarya</taxon>
        <taxon>Basidiomycota</taxon>
        <taxon>Agaricomycotina</taxon>
        <taxon>Agaricomycetes</taxon>
        <taxon>Agaricomycetidae</taxon>
        <taxon>Amylocorticiales</taxon>
        <taxon>Amylocorticiaceae</taxon>
        <taxon>Plicatura</taxon>
        <taxon>Plicaturopsis crispa</taxon>
    </lineage>
</organism>
<dbReference type="EMBL" id="KN832675">
    <property type="protein sequence ID" value="KII82767.1"/>
    <property type="molecule type" value="Genomic_DNA"/>
</dbReference>
<dbReference type="Proteomes" id="UP000053263">
    <property type="component" value="Unassembled WGS sequence"/>
</dbReference>
<dbReference type="OrthoDB" id="3063862at2759"/>
<feature type="non-terminal residue" evidence="2">
    <location>
        <position position="1"/>
    </location>
</feature>
<feature type="non-terminal residue" evidence="2">
    <location>
        <position position="157"/>
    </location>
</feature>